<feature type="domain" description="DNA primase/polymerase bifunctional N-terminal" evidence="1">
    <location>
        <begin position="24"/>
        <end position="214"/>
    </location>
</feature>
<protein>
    <recommendedName>
        <fullName evidence="1">DNA primase/polymerase bifunctional N-terminal domain-containing protein</fullName>
    </recommendedName>
</protein>
<dbReference type="CDD" id="cd04859">
    <property type="entry name" value="Prim_Pol"/>
    <property type="match status" value="1"/>
</dbReference>
<keyword evidence="3" id="KW-1185">Reference proteome</keyword>
<dbReference type="InterPro" id="IPR015330">
    <property type="entry name" value="DNA_primase/pol_bifunc_N"/>
</dbReference>
<gene>
    <name evidence="2" type="ORF">GCM10010094_28100</name>
</gene>
<organism evidence="2 3">
    <name type="scientific">Streptomyces flaveus</name>
    <dbReference type="NCBI Taxonomy" id="66370"/>
    <lineage>
        <taxon>Bacteria</taxon>
        <taxon>Bacillati</taxon>
        <taxon>Actinomycetota</taxon>
        <taxon>Actinomycetes</taxon>
        <taxon>Kitasatosporales</taxon>
        <taxon>Streptomycetaceae</taxon>
        <taxon>Streptomyces</taxon>
        <taxon>Streptomyces aurantiacus group</taxon>
    </lineage>
</organism>
<dbReference type="Pfam" id="PF09250">
    <property type="entry name" value="Prim-Pol"/>
    <property type="match status" value="1"/>
</dbReference>
<dbReference type="SMART" id="SM00943">
    <property type="entry name" value="Prim-Pol"/>
    <property type="match status" value="1"/>
</dbReference>
<proteinExistence type="predicted"/>
<evidence type="ECO:0000313" key="2">
    <source>
        <dbReference type="EMBL" id="GGK65446.1"/>
    </source>
</evidence>
<dbReference type="EMBL" id="BMPQ01000005">
    <property type="protein sequence ID" value="GGK65446.1"/>
    <property type="molecule type" value="Genomic_DNA"/>
</dbReference>
<dbReference type="RefSeq" id="WP_189322163.1">
    <property type="nucleotide sequence ID" value="NZ_BMPQ01000005.1"/>
</dbReference>
<dbReference type="SUPFAM" id="SSF56747">
    <property type="entry name" value="Prim-pol domain"/>
    <property type="match status" value="1"/>
</dbReference>
<reference evidence="2" key="1">
    <citation type="journal article" date="2014" name="Int. J. Syst. Evol. Microbiol.">
        <title>Complete genome sequence of Corynebacterium casei LMG S-19264T (=DSM 44701T), isolated from a smear-ripened cheese.</title>
        <authorList>
            <consortium name="US DOE Joint Genome Institute (JGI-PGF)"/>
            <person name="Walter F."/>
            <person name="Albersmeier A."/>
            <person name="Kalinowski J."/>
            <person name="Ruckert C."/>
        </authorList>
    </citation>
    <scope>NUCLEOTIDE SEQUENCE</scope>
    <source>
        <strain evidence="2">JCM 3035</strain>
    </source>
</reference>
<comment type="caution">
    <text evidence="2">The sequence shown here is derived from an EMBL/GenBank/DDBJ whole genome shotgun (WGS) entry which is preliminary data.</text>
</comment>
<dbReference type="AlphaFoldDB" id="A0A917QRZ6"/>
<reference evidence="2" key="2">
    <citation type="submission" date="2020-09" db="EMBL/GenBank/DDBJ databases">
        <authorList>
            <person name="Sun Q."/>
            <person name="Ohkuma M."/>
        </authorList>
    </citation>
    <scope>NUCLEOTIDE SEQUENCE</scope>
    <source>
        <strain evidence="2">JCM 3035</strain>
    </source>
</reference>
<dbReference type="Proteomes" id="UP000637788">
    <property type="component" value="Unassembled WGS sequence"/>
</dbReference>
<name>A0A917QRZ6_9ACTN</name>
<accession>A0A917QRZ6</accession>
<sequence length="321" mass="33772">MTTRAVSGSAAAIAPGHARLIDEALALAALGWHVFPLTRNGKPALHGREKCRGVGVCADGHQGFEQRATTDADTIERAWSGPYKSFNIGVACGPSRLVVLDLDLAKGDTPPADWNMPGIVDGRDVYAELHERHGDRFPVGTTPAALSPSGGLHLYYAAPDGIEVRLSAGKVGWKIDVRAWGGYITAPPTSTPAGAYQWITDPGEAKPQHMPLWLIRRAAPPKPPPPVLPAVVKDSTGYAASALRGELQAVLDSIEGTRNDTLNQASFNLGTLVGAGRLDSRVAVEALVAAGESIGLPPREVQKTVTSGVSAGLRNPRRTSQ</sequence>
<evidence type="ECO:0000259" key="1">
    <source>
        <dbReference type="SMART" id="SM00943"/>
    </source>
</evidence>
<evidence type="ECO:0000313" key="3">
    <source>
        <dbReference type="Proteomes" id="UP000637788"/>
    </source>
</evidence>